<protein>
    <submittedName>
        <fullName evidence="2">Uncharacterized protein</fullName>
    </submittedName>
</protein>
<dbReference type="Proteomes" id="UP000076096">
    <property type="component" value="Chromosome"/>
</dbReference>
<reference evidence="3" key="1">
    <citation type="submission" date="2016-04" db="EMBL/GenBank/DDBJ databases">
        <authorList>
            <person name="Zhang B."/>
        </authorList>
    </citation>
    <scope>NUCLEOTIDE SEQUENCE [LARGE SCALE GENOMIC DNA]</scope>
    <source>
        <strain evidence="3">S10</strain>
    </source>
</reference>
<feature type="region of interest" description="Disordered" evidence="1">
    <location>
        <begin position="126"/>
        <end position="154"/>
    </location>
</feature>
<dbReference type="KEGG" id="stsi:A4E84_20325"/>
<evidence type="ECO:0000313" key="2">
    <source>
        <dbReference type="EMBL" id="AMW11633.1"/>
    </source>
</evidence>
<accession>A0A143C2H9</accession>
<dbReference type="RefSeq" id="WP_062927948.1">
    <property type="nucleotide sequence ID" value="NZ_CP015098.1"/>
</dbReference>
<proteinExistence type="predicted"/>
<sequence>MKATRLEILGDDGEWHEVPGIASIELHEEQPEPTSAELHARLAAREILTRRLVERHGLTRLTARRAVLAVEQGQDTPHAALVRAEAREVMRPVHEAFERLREQLRPTFEAYGRMLRAFTENLSRSALSEHQERRPVRRPDRPAWQSPYGPPRRR</sequence>
<dbReference type="AlphaFoldDB" id="A0A143C2H9"/>
<dbReference type="STRING" id="1783515.A4E84_20325"/>
<dbReference type="EMBL" id="CP015098">
    <property type="protein sequence ID" value="AMW11633.1"/>
    <property type="molecule type" value="Genomic_DNA"/>
</dbReference>
<name>A0A143C2H9_9ACTN</name>
<evidence type="ECO:0000313" key="3">
    <source>
        <dbReference type="Proteomes" id="UP000076096"/>
    </source>
</evidence>
<gene>
    <name evidence="2" type="ORF">A4E84_20325</name>
</gene>
<keyword evidence="3" id="KW-1185">Reference proteome</keyword>
<evidence type="ECO:0000256" key="1">
    <source>
        <dbReference type="SAM" id="MobiDB-lite"/>
    </source>
</evidence>
<organism evidence="2 3">
    <name type="scientific">Streptomyces qaidamensis</name>
    <dbReference type="NCBI Taxonomy" id="1783515"/>
    <lineage>
        <taxon>Bacteria</taxon>
        <taxon>Bacillati</taxon>
        <taxon>Actinomycetota</taxon>
        <taxon>Actinomycetes</taxon>
        <taxon>Kitasatosporales</taxon>
        <taxon>Streptomycetaceae</taxon>
        <taxon>Streptomyces</taxon>
        <taxon>Streptomyces aurantiacus group</taxon>
    </lineage>
</organism>
<feature type="compositionally biased region" description="Basic and acidic residues" evidence="1">
    <location>
        <begin position="127"/>
        <end position="141"/>
    </location>
</feature>